<evidence type="ECO:0000256" key="8">
    <source>
        <dbReference type="SAM" id="Phobius"/>
    </source>
</evidence>
<evidence type="ECO:0000313" key="10">
    <source>
        <dbReference type="Proteomes" id="UP000298631"/>
    </source>
</evidence>
<dbReference type="EMBL" id="CP039964">
    <property type="protein sequence ID" value="QCO55759.1"/>
    <property type="molecule type" value="Genomic_DNA"/>
</dbReference>
<dbReference type="KEGG" id="pseb:EOK75_08390"/>
<evidence type="ECO:0000256" key="3">
    <source>
        <dbReference type="ARBA" id="ARBA00022448"/>
    </source>
</evidence>
<dbReference type="FunFam" id="1.10.3470.10:FF:000001">
    <property type="entry name" value="Vitamin B12 ABC transporter permease BtuC"/>
    <property type="match status" value="1"/>
</dbReference>
<dbReference type="AlphaFoldDB" id="A0A4P8EG44"/>
<keyword evidence="6 8" id="KW-1133">Transmembrane helix</keyword>
<evidence type="ECO:0000256" key="1">
    <source>
        <dbReference type="ARBA" id="ARBA00004651"/>
    </source>
</evidence>
<dbReference type="Gene3D" id="1.10.3470.10">
    <property type="entry name" value="ABC transporter involved in vitamin B12 uptake, BtuC"/>
    <property type="match status" value="1"/>
</dbReference>
<feature type="transmembrane region" description="Helical" evidence="8">
    <location>
        <begin position="91"/>
        <end position="112"/>
    </location>
</feature>
<dbReference type="RefSeq" id="WP_137193520.1">
    <property type="nucleotide sequence ID" value="NZ_CP039964.1"/>
</dbReference>
<dbReference type="PANTHER" id="PTHR30472">
    <property type="entry name" value="FERRIC ENTEROBACTIN TRANSPORT SYSTEM PERMEASE PROTEIN"/>
    <property type="match status" value="1"/>
</dbReference>
<evidence type="ECO:0000256" key="6">
    <source>
        <dbReference type="ARBA" id="ARBA00022989"/>
    </source>
</evidence>
<keyword evidence="5 8" id="KW-0812">Transmembrane</keyword>
<keyword evidence="7 8" id="KW-0472">Membrane</keyword>
<feature type="transmembrane region" description="Helical" evidence="8">
    <location>
        <begin position="306"/>
        <end position="324"/>
    </location>
</feature>
<protein>
    <submittedName>
        <fullName evidence="9">Iron ABC transporter permease</fullName>
    </submittedName>
</protein>
<proteinExistence type="inferred from homology"/>
<name>A0A4P8EG44_9RHOB</name>
<dbReference type="GO" id="GO:0022857">
    <property type="term" value="F:transmembrane transporter activity"/>
    <property type="evidence" value="ECO:0007669"/>
    <property type="project" value="InterPro"/>
</dbReference>
<dbReference type="SUPFAM" id="SSF81345">
    <property type="entry name" value="ABC transporter involved in vitamin B12 uptake, BtuC"/>
    <property type="match status" value="1"/>
</dbReference>
<dbReference type="InterPro" id="IPR037294">
    <property type="entry name" value="ABC_BtuC-like"/>
</dbReference>
<organism evidence="9 10">
    <name type="scientific">Pseudorhodobacter turbinis</name>
    <dbReference type="NCBI Taxonomy" id="2500533"/>
    <lineage>
        <taxon>Bacteria</taxon>
        <taxon>Pseudomonadati</taxon>
        <taxon>Pseudomonadota</taxon>
        <taxon>Alphaproteobacteria</taxon>
        <taxon>Rhodobacterales</taxon>
        <taxon>Paracoccaceae</taxon>
        <taxon>Pseudorhodobacter</taxon>
    </lineage>
</organism>
<dbReference type="CDD" id="cd06550">
    <property type="entry name" value="TM_ABC_iron-siderophores_like"/>
    <property type="match status" value="1"/>
</dbReference>
<feature type="transmembrane region" description="Helical" evidence="8">
    <location>
        <begin position="118"/>
        <end position="137"/>
    </location>
</feature>
<dbReference type="PANTHER" id="PTHR30472:SF1">
    <property type="entry name" value="FE(3+) DICITRATE TRANSPORT SYSTEM PERMEASE PROTEIN FECC-RELATED"/>
    <property type="match status" value="1"/>
</dbReference>
<evidence type="ECO:0000256" key="7">
    <source>
        <dbReference type="ARBA" id="ARBA00023136"/>
    </source>
</evidence>
<sequence length="332" mass="33872">MTDIRRDCLGLVLLSAGLLALLVWGLTVGTSDISLSDAWRALWSDANQRVEIVVQEVRLPRLLAAIVVGAALAAAGTIMQAVTGNPMADPGLLGVNAGASFAVVLAIALGGVSDAGSLVWFAFFGAGCAAALVYLLGGAGRAGATPVKLVLAGVVVASFLGALTMSILVVDMQTFDEVRLWTAGSLKGRDMQSVLLLAPYAGLSLAGAILLRQQFNVLALGADTAGSLGQNQPLWLAISALLVVGLAGSAVALAGPIGFVGLVVPHLVRMCIGSNYARILPFACVVGAGLTLLADTVPRAIFARDVPVGISLAAIGAPFFIWLARRERAGKP</sequence>
<dbReference type="InterPro" id="IPR000522">
    <property type="entry name" value="ABC_transptr_permease_BtuC"/>
</dbReference>
<comment type="similarity">
    <text evidence="2">Belongs to the binding-protein-dependent transport system permease family. FecCD subfamily.</text>
</comment>
<evidence type="ECO:0000256" key="5">
    <source>
        <dbReference type="ARBA" id="ARBA00022692"/>
    </source>
</evidence>
<evidence type="ECO:0000256" key="2">
    <source>
        <dbReference type="ARBA" id="ARBA00007935"/>
    </source>
</evidence>
<feature type="transmembrane region" description="Helical" evidence="8">
    <location>
        <begin position="276"/>
        <end position="294"/>
    </location>
</feature>
<keyword evidence="10" id="KW-1185">Reference proteome</keyword>
<feature type="transmembrane region" description="Helical" evidence="8">
    <location>
        <begin position="62"/>
        <end position="79"/>
    </location>
</feature>
<dbReference type="Proteomes" id="UP000298631">
    <property type="component" value="Chromosome"/>
</dbReference>
<dbReference type="GO" id="GO:0033214">
    <property type="term" value="P:siderophore-iron import into cell"/>
    <property type="evidence" value="ECO:0007669"/>
    <property type="project" value="TreeGrafter"/>
</dbReference>
<dbReference type="OrthoDB" id="9811975at2"/>
<feature type="transmembrane region" description="Helical" evidence="8">
    <location>
        <begin position="234"/>
        <end position="264"/>
    </location>
</feature>
<evidence type="ECO:0000313" key="9">
    <source>
        <dbReference type="EMBL" id="QCO55759.1"/>
    </source>
</evidence>
<comment type="subcellular location">
    <subcellularLocation>
        <location evidence="1">Cell membrane</location>
        <topology evidence="1">Multi-pass membrane protein</topology>
    </subcellularLocation>
</comment>
<evidence type="ECO:0000256" key="4">
    <source>
        <dbReference type="ARBA" id="ARBA00022475"/>
    </source>
</evidence>
<gene>
    <name evidence="9" type="ORF">EOK75_08390</name>
</gene>
<keyword evidence="3" id="KW-0813">Transport</keyword>
<accession>A0A4P8EG44</accession>
<dbReference type="GO" id="GO:0005886">
    <property type="term" value="C:plasma membrane"/>
    <property type="evidence" value="ECO:0007669"/>
    <property type="project" value="UniProtKB-SubCell"/>
</dbReference>
<dbReference type="Pfam" id="PF01032">
    <property type="entry name" value="FecCD"/>
    <property type="match status" value="1"/>
</dbReference>
<keyword evidence="4" id="KW-1003">Cell membrane</keyword>
<feature type="transmembrane region" description="Helical" evidence="8">
    <location>
        <begin position="149"/>
        <end position="170"/>
    </location>
</feature>
<reference evidence="9 10" key="1">
    <citation type="submission" date="2019-05" db="EMBL/GenBank/DDBJ databases">
        <title>Pseudorhodobacter turbinis sp. nov., isolated from the gut of the Korean turban shell.</title>
        <authorList>
            <person name="Jeong Y.-S."/>
            <person name="Kang W.-R."/>
            <person name="Bae J.-W."/>
        </authorList>
    </citation>
    <scope>NUCLEOTIDE SEQUENCE [LARGE SCALE GENOMIC DNA]</scope>
    <source>
        <strain evidence="9 10">S12M18</strain>
    </source>
</reference>